<dbReference type="GO" id="GO:0008270">
    <property type="term" value="F:zinc ion binding"/>
    <property type="evidence" value="ECO:0007669"/>
    <property type="project" value="UniProtKB-KW"/>
</dbReference>
<comment type="caution">
    <text evidence="14">The sequence shown here is derived from an EMBL/GenBank/DDBJ whole genome shotgun (WGS) entry which is preliminary data.</text>
</comment>
<evidence type="ECO:0000256" key="9">
    <source>
        <dbReference type="SAM" id="MobiDB-lite"/>
    </source>
</evidence>
<dbReference type="InterPro" id="IPR001841">
    <property type="entry name" value="Znf_RING"/>
</dbReference>
<evidence type="ECO:0000313" key="13">
    <source>
        <dbReference type="EMBL" id="RAL49723.1"/>
    </source>
</evidence>
<dbReference type="Pfam" id="PF13639">
    <property type="entry name" value="zf-RING_2"/>
    <property type="match status" value="1"/>
</dbReference>
<dbReference type="AlphaFoldDB" id="A0A328DVK4"/>
<gene>
    <name evidence="11" type="ORF">DM860_002012</name>
    <name evidence="12" type="ORF">DM860_002013</name>
    <name evidence="13" type="ORF">DM860_002014</name>
    <name evidence="14" type="ORF">DM860_002015</name>
</gene>
<reference evidence="14 15" key="1">
    <citation type="submission" date="2018-06" db="EMBL/GenBank/DDBJ databases">
        <title>The Genome of Cuscuta australis (Dodder) Provides Insight into the Evolution of Plant Parasitism.</title>
        <authorList>
            <person name="Liu H."/>
        </authorList>
    </citation>
    <scope>NUCLEOTIDE SEQUENCE [LARGE SCALE GENOMIC DNA]</scope>
    <source>
        <strain evidence="15">cv. Yunnan</strain>
        <strain evidence="14">Yunnan</strain>
        <tissue evidence="14">Vines</tissue>
    </source>
</reference>
<dbReference type="PROSITE" id="PS50089">
    <property type="entry name" value="ZF_RING_2"/>
    <property type="match status" value="1"/>
</dbReference>
<keyword evidence="7" id="KW-0862">Zinc</keyword>
<evidence type="ECO:0000256" key="5">
    <source>
        <dbReference type="ARBA" id="ARBA00022771"/>
    </source>
</evidence>
<feature type="domain" description="RING-type" evidence="10">
    <location>
        <begin position="255"/>
        <end position="297"/>
    </location>
</feature>
<dbReference type="FunFam" id="3.30.40.10:FF:000022">
    <property type="entry name" value="E3 ubiquitin-protein ligase RING1-like"/>
    <property type="match status" value="1"/>
</dbReference>
<dbReference type="GO" id="GO:0061630">
    <property type="term" value="F:ubiquitin protein ligase activity"/>
    <property type="evidence" value="ECO:0007669"/>
    <property type="project" value="UniProtKB-EC"/>
</dbReference>
<dbReference type="EMBL" id="NQVE01000076">
    <property type="protein sequence ID" value="RAL49723.1"/>
    <property type="molecule type" value="Genomic_DNA"/>
</dbReference>
<dbReference type="GO" id="GO:0005737">
    <property type="term" value="C:cytoplasm"/>
    <property type="evidence" value="ECO:0007669"/>
    <property type="project" value="TreeGrafter"/>
</dbReference>
<dbReference type="SUPFAM" id="SSF57850">
    <property type="entry name" value="RING/U-box"/>
    <property type="match status" value="1"/>
</dbReference>
<dbReference type="Proteomes" id="UP000249390">
    <property type="component" value="Unassembled WGS sequence"/>
</dbReference>
<keyword evidence="4" id="KW-0479">Metal-binding</keyword>
<organism evidence="14 15">
    <name type="scientific">Cuscuta australis</name>
    <dbReference type="NCBI Taxonomy" id="267555"/>
    <lineage>
        <taxon>Eukaryota</taxon>
        <taxon>Viridiplantae</taxon>
        <taxon>Streptophyta</taxon>
        <taxon>Embryophyta</taxon>
        <taxon>Tracheophyta</taxon>
        <taxon>Spermatophyta</taxon>
        <taxon>Magnoliopsida</taxon>
        <taxon>eudicotyledons</taxon>
        <taxon>Gunneridae</taxon>
        <taxon>Pentapetalae</taxon>
        <taxon>asterids</taxon>
        <taxon>lamiids</taxon>
        <taxon>Solanales</taxon>
        <taxon>Convolvulaceae</taxon>
        <taxon>Cuscuteae</taxon>
        <taxon>Cuscuta</taxon>
        <taxon>Cuscuta subgen. Grammica</taxon>
        <taxon>Cuscuta sect. Cleistogrammica</taxon>
    </lineage>
</organism>
<evidence type="ECO:0000259" key="10">
    <source>
        <dbReference type="PROSITE" id="PS50089"/>
    </source>
</evidence>
<evidence type="ECO:0000256" key="6">
    <source>
        <dbReference type="ARBA" id="ARBA00022786"/>
    </source>
</evidence>
<dbReference type="EMBL" id="NQVE01000076">
    <property type="protein sequence ID" value="RAL49724.1"/>
    <property type="molecule type" value="Genomic_DNA"/>
</dbReference>
<evidence type="ECO:0000256" key="1">
    <source>
        <dbReference type="ARBA" id="ARBA00000900"/>
    </source>
</evidence>
<dbReference type="EMBL" id="NQVE01000076">
    <property type="protein sequence ID" value="RAL49721.1"/>
    <property type="molecule type" value="Genomic_DNA"/>
</dbReference>
<evidence type="ECO:0000256" key="7">
    <source>
        <dbReference type="ARBA" id="ARBA00022833"/>
    </source>
</evidence>
<evidence type="ECO:0000313" key="11">
    <source>
        <dbReference type="EMBL" id="RAL49721.1"/>
    </source>
</evidence>
<dbReference type="Gene3D" id="3.30.40.10">
    <property type="entry name" value="Zinc/RING finger domain, C3HC4 (zinc finger)"/>
    <property type="match status" value="1"/>
</dbReference>
<keyword evidence="5 8" id="KW-0863">Zinc-finger</keyword>
<name>A0A328DVK4_9ASTE</name>
<evidence type="ECO:0000313" key="12">
    <source>
        <dbReference type="EMBL" id="RAL49722.1"/>
    </source>
</evidence>
<feature type="region of interest" description="Disordered" evidence="9">
    <location>
        <begin position="1"/>
        <end position="25"/>
    </location>
</feature>
<keyword evidence="15" id="KW-1185">Reference proteome</keyword>
<evidence type="ECO:0000313" key="14">
    <source>
        <dbReference type="EMBL" id="RAL49724.1"/>
    </source>
</evidence>
<comment type="catalytic activity">
    <reaction evidence="1">
        <text>S-ubiquitinyl-[E2 ubiquitin-conjugating enzyme]-L-cysteine + [acceptor protein]-L-lysine = [E2 ubiquitin-conjugating enzyme]-L-cysteine + N(6)-ubiquitinyl-[acceptor protein]-L-lysine.</text>
        <dbReference type="EC" id="2.3.2.27"/>
    </reaction>
</comment>
<proteinExistence type="predicted"/>
<evidence type="ECO:0000256" key="2">
    <source>
        <dbReference type="ARBA" id="ARBA00012483"/>
    </source>
</evidence>
<dbReference type="GO" id="GO:0016567">
    <property type="term" value="P:protein ubiquitination"/>
    <property type="evidence" value="ECO:0007669"/>
    <property type="project" value="TreeGrafter"/>
</dbReference>
<dbReference type="InterPro" id="IPR013083">
    <property type="entry name" value="Znf_RING/FYVE/PHD"/>
</dbReference>
<sequence>MHLIGEANNDNDNQQEEPLQPYNWQSTNNGWQSRNNCNVQRGTIPSLQSPYRRPAYVMHLRPPECQLDIHEIPVRTITNLLRFFLEMSLRNRRCWCYECHRPVAGVTSSGITECGECLGRRVTRLEDATRYDDGLDYWCFPCQEPVRVSSSPCEIKCPQCFRQFMAGIELWRVIVIQGLSACKMICCSNFRPPARGELLLGLGYRSGTGAAGIQPLIESMADDISEGPPPVAEFIIGGMPVVKISKSHLVTSHECPVCKDEFEVGEEGIRELPCGHIYHSDCIVPWLRLHNSCPVCRKNVADKARNSTVESSGDHEERSVRTRSRTALWFFRMRDMVMTLKTFQGKLLRRLLTLFKNRGCLEHSKAY</sequence>
<dbReference type="EMBL" id="NQVE01000076">
    <property type="protein sequence ID" value="RAL49722.1"/>
    <property type="molecule type" value="Genomic_DNA"/>
</dbReference>
<evidence type="ECO:0000313" key="15">
    <source>
        <dbReference type="Proteomes" id="UP000249390"/>
    </source>
</evidence>
<evidence type="ECO:0000256" key="4">
    <source>
        <dbReference type="ARBA" id="ARBA00022723"/>
    </source>
</evidence>
<accession>A0A328DVK4</accession>
<dbReference type="SMART" id="SM00184">
    <property type="entry name" value="RING"/>
    <property type="match status" value="1"/>
</dbReference>
<dbReference type="EC" id="2.3.2.27" evidence="2"/>
<dbReference type="PANTHER" id="PTHR15710:SF18">
    <property type="entry name" value="RING-TYPE E3 UBIQUITIN TRANSFERASE"/>
    <property type="match status" value="1"/>
</dbReference>
<evidence type="ECO:0000256" key="3">
    <source>
        <dbReference type="ARBA" id="ARBA00022679"/>
    </source>
</evidence>
<keyword evidence="6" id="KW-0833">Ubl conjugation pathway</keyword>
<keyword evidence="3" id="KW-0808">Transferase</keyword>
<dbReference type="PANTHER" id="PTHR15710">
    <property type="entry name" value="E3 UBIQUITIN-PROTEIN LIGASE PRAJA"/>
    <property type="match status" value="1"/>
</dbReference>
<protein>
    <recommendedName>
        <fullName evidence="2">RING-type E3 ubiquitin transferase</fullName>
        <ecNumber evidence="2">2.3.2.27</ecNumber>
    </recommendedName>
</protein>
<evidence type="ECO:0000256" key="8">
    <source>
        <dbReference type="PROSITE-ProRule" id="PRU00175"/>
    </source>
</evidence>